<feature type="compositionally biased region" description="Gly residues" evidence="1">
    <location>
        <begin position="491"/>
        <end position="510"/>
    </location>
</feature>
<proteinExistence type="predicted"/>
<feature type="signal peptide" evidence="2">
    <location>
        <begin position="1"/>
        <end position="36"/>
    </location>
</feature>
<feature type="region of interest" description="Disordered" evidence="1">
    <location>
        <begin position="265"/>
        <end position="517"/>
    </location>
</feature>
<feature type="compositionally biased region" description="Polar residues" evidence="1">
    <location>
        <begin position="437"/>
        <end position="452"/>
    </location>
</feature>
<feature type="compositionally biased region" description="Low complexity" evidence="1">
    <location>
        <begin position="473"/>
        <end position="482"/>
    </location>
</feature>
<dbReference type="RefSeq" id="WP_119324278.1">
    <property type="nucleotide sequence ID" value="NZ_AP025739.1"/>
</dbReference>
<accession>A0A402D487</accession>
<feature type="compositionally biased region" description="Low complexity" evidence="1">
    <location>
        <begin position="453"/>
        <end position="463"/>
    </location>
</feature>
<organism evidence="3 4">
    <name type="scientific">Capsulimonas corticalis</name>
    <dbReference type="NCBI Taxonomy" id="2219043"/>
    <lineage>
        <taxon>Bacteria</taxon>
        <taxon>Bacillati</taxon>
        <taxon>Armatimonadota</taxon>
        <taxon>Armatimonadia</taxon>
        <taxon>Capsulimonadales</taxon>
        <taxon>Capsulimonadaceae</taxon>
        <taxon>Capsulimonas</taxon>
    </lineage>
</organism>
<name>A0A402D487_9BACT</name>
<gene>
    <name evidence="3" type="ORF">CCAX7_32340</name>
</gene>
<protein>
    <submittedName>
        <fullName evidence="3">Uncharacterized protein</fullName>
    </submittedName>
</protein>
<evidence type="ECO:0000313" key="3">
    <source>
        <dbReference type="EMBL" id="BDI31183.1"/>
    </source>
</evidence>
<keyword evidence="4" id="KW-1185">Reference proteome</keyword>
<dbReference type="Proteomes" id="UP000287394">
    <property type="component" value="Chromosome"/>
</dbReference>
<feature type="chain" id="PRO_5043792299" evidence="2">
    <location>
        <begin position="37"/>
        <end position="517"/>
    </location>
</feature>
<dbReference type="AlphaFoldDB" id="A0A402D487"/>
<feature type="compositionally biased region" description="Low complexity" evidence="1">
    <location>
        <begin position="411"/>
        <end position="421"/>
    </location>
</feature>
<dbReference type="KEGG" id="ccot:CCAX7_32340"/>
<evidence type="ECO:0000256" key="2">
    <source>
        <dbReference type="SAM" id="SignalP"/>
    </source>
</evidence>
<evidence type="ECO:0000313" key="4">
    <source>
        <dbReference type="Proteomes" id="UP000287394"/>
    </source>
</evidence>
<reference evidence="3 4" key="1">
    <citation type="journal article" date="2019" name="Int. J. Syst. Evol. Microbiol.">
        <title>Capsulimonas corticalis gen. nov., sp. nov., an aerobic capsulated bacterium, of a novel bacterial order, Capsulimonadales ord. nov., of the class Armatimonadia of the phylum Armatimonadetes.</title>
        <authorList>
            <person name="Li J."/>
            <person name="Kudo C."/>
            <person name="Tonouchi A."/>
        </authorList>
    </citation>
    <scope>NUCLEOTIDE SEQUENCE [LARGE SCALE GENOMIC DNA]</scope>
    <source>
        <strain evidence="3 4">AX-7</strain>
    </source>
</reference>
<feature type="compositionally biased region" description="Low complexity" evidence="1">
    <location>
        <begin position="352"/>
        <end position="371"/>
    </location>
</feature>
<feature type="compositionally biased region" description="Basic and acidic residues" evidence="1">
    <location>
        <begin position="396"/>
        <end position="406"/>
    </location>
</feature>
<evidence type="ECO:0000256" key="1">
    <source>
        <dbReference type="SAM" id="MobiDB-lite"/>
    </source>
</evidence>
<keyword evidence="2" id="KW-0732">Signal</keyword>
<feature type="compositionally biased region" description="Basic and acidic residues" evidence="1">
    <location>
        <begin position="291"/>
        <end position="315"/>
    </location>
</feature>
<sequence>MEKPINIISSGKRLARRGAGVVATAALMMTSMAAFADPPITMAPPIGQAASQDQDYDSGAVNTSQDSVFNWAEVPQDQQAPIRRAVFDKGGYQLYDKSGETIVVPFTNNNLYVMKFAVSPTNEMFFVNEGTAPVLYVPRNGYLENATVPGARWYPFTEKFHPASPVFVGIAPSWDSYISMGWYDGMNCWGGYWGGRPYYRGGIFIATAGFFIEIGGRPYYGWDHYHDYYYRHPAPYRESYYHRDVYDWGGRPNWDRHREFGGGRPFEAGDRSYGGGGRRIDPSGHTYGNDRTFHGDRTTIGDRTYGNDHSYRGDHTFSTGRPSNDHHVFEGGRTVDNGRPSDGGHTFGGGRTSDTGRTSDGGRTYSSGRTTEPGHTFGGGRPTDGGQTSDNGRVFNDGHRTFHGADESAPSRTDSGSTTRSYGGGRDDRGSSSSNRTYSTGGDRTYNSGGSHTYSTGGDRTYSSGGGGRADRSSSGGSQDNRSSSRDDRNSGGGGGDQGSGGGGRATGPRGGDRSGR</sequence>
<dbReference type="EMBL" id="AP025739">
    <property type="protein sequence ID" value="BDI31183.1"/>
    <property type="molecule type" value="Genomic_DNA"/>
</dbReference>